<dbReference type="RefSeq" id="WP_086575519.1">
    <property type="nucleotide sequence ID" value="NZ_NGFP01000105.1"/>
</dbReference>
<protein>
    <submittedName>
        <fullName evidence="1">Uncharacterized protein</fullName>
    </submittedName>
</protein>
<evidence type="ECO:0000313" key="1">
    <source>
        <dbReference type="EMBL" id="OUC94452.1"/>
    </source>
</evidence>
<dbReference type="Proteomes" id="UP000194761">
    <property type="component" value="Unassembled WGS sequence"/>
</dbReference>
<proteinExistence type="predicted"/>
<comment type="caution">
    <text evidence="1">The sequence shown here is derived from an EMBL/GenBank/DDBJ whole genome shotgun (WGS) entry which is preliminary data.</text>
</comment>
<gene>
    <name evidence="1" type="ORF">CA984_22335</name>
</gene>
<organism evidence="1 2">
    <name type="scientific">Streptosporangium minutum</name>
    <dbReference type="NCBI Taxonomy" id="569862"/>
    <lineage>
        <taxon>Bacteria</taxon>
        <taxon>Bacillati</taxon>
        <taxon>Actinomycetota</taxon>
        <taxon>Actinomycetes</taxon>
        <taxon>Streptosporangiales</taxon>
        <taxon>Streptosporangiaceae</taxon>
        <taxon>Streptosporangium</taxon>
    </lineage>
</organism>
<reference evidence="1 2" key="1">
    <citation type="submission" date="2017-05" db="EMBL/GenBank/DDBJ databases">
        <title>Biotechnological potential of actinobacteria isolated from South African environments.</title>
        <authorList>
            <person name="Le Roes-Hill M."/>
            <person name="Prins A."/>
            <person name="Durrell K.A."/>
        </authorList>
    </citation>
    <scope>NUCLEOTIDE SEQUENCE [LARGE SCALE GENOMIC DNA]</scope>
    <source>
        <strain evidence="1">M26</strain>
    </source>
</reference>
<dbReference type="AlphaFoldDB" id="A0A243RHZ9"/>
<keyword evidence="2" id="KW-1185">Reference proteome</keyword>
<name>A0A243RHZ9_9ACTN</name>
<evidence type="ECO:0000313" key="2">
    <source>
        <dbReference type="Proteomes" id="UP000194761"/>
    </source>
</evidence>
<sequence length="217" mass="23803">MSFEQWSTRWESVPLSEAVERYDICKASDNHVEDLEGLFGDEPECFFVHQGDLTVDGPLSIGNDPGLAQDTVYVIDGDLTVNGPMRFLNADVYTPLYITGSVTAQHLICLMDSNLFIGGSLTVGGLLMTELSDAGMFVVHGAASAGAWLETWDRGDVTFVDDLKARRLRVSKSDYLEHSDANDAADILLPEFLDGDTEDASEKIWEAALEGRPLLRP</sequence>
<dbReference type="EMBL" id="NGFP01000105">
    <property type="protein sequence ID" value="OUC94452.1"/>
    <property type="molecule type" value="Genomic_DNA"/>
</dbReference>
<accession>A0A243RHZ9</accession>